<evidence type="ECO:0000256" key="2">
    <source>
        <dbReference type="ARBA" id="ARBA00010663"/>
    </source>
</evidence>
<dbReference type="AlphaFoldDB" id="A0A443QU62"/>
<comment type="caution">
    <text evidence="14">The sequence shown here is derived from an EMBL/GenBank/DDBJ whole genome shotgun (WGS) entry which is preliminary data.</text>
</comment>
<evidence type="ECO:0000256" key="3">
    <source>
        <dbReference type="ARBA" id="ARBA00022475"/>
    </source>
</evidence>
<feature type="transmembrane region" description="Helical" evidence="12">
    <location>
        <begin position="131"/>
        <end position="153"/>
    </location>
</feature>
<dbReference type="Gene3D" id="1.20.1070.10">
    <property type="entry name" value="Rhodopsin 7-helix transmembrane proteins"/>
    <property type="match status" value="1"/>
</dbReference>
<evidence type="ECO:0000313" key="14">
    <source>
        <dbReference type="EMBL" id="RWS06559.1"/>
    </source>
</evidence>
<dbReference type="PANTHER" id="PTHR24248">
    <property type="entry name" value="ADRENERGIC RECEPTOR-RELATED G-PROTEIN COUPLED RECEPTOR"/>
    <property type="match status" value="1"/>
</dbReference>
<proteinExistence type="inferred from homology"/>
<dbReference type="OrthoDB" id="10071887at2759"/>
<dbReference type="PANTHER" id="PTHR24248:SF174">
    <property type="entry name" value="TYRAMINE_OCTOPAMINE RECEPTOR"/>
    <property type="match status" value="1"/>
</dbReference>
<feature type="domain" description="G-protein coupled receptors family 1 profile" evidence="13">
    <location>
        <begin position="32"/>
        <end position="334"/>
    </location>
</feature>
<protein>
    <submittedName>
        <fullName evidence="14">G-protein coupled receptor-like protein</fullName>
    </submittedName>
</protein>
<dbReference type="Proteomes" id="UP000285301">
    <property type="component" value="Unassembled WGS sequence"/>
</dbReference>
<keyword evidence="9" id="KW-0325">Glycoprotein</keyword>
<dbReference type="EMBL" id="NCKU01004023">
    <property type="protein sequence ID" value="RWS06559.1"/>
    <property type="molecule type" value="Genomic_DNA"/>
</dbReference>
<dbReference type="PROSITE" id="PS00237">
    <property type="entry name" value="G_PROTEIN_RECEP_F1_1"/>
    <property type="match status" value="1"/>
</dbReference>
<evidence type="ECO:0000256" key="12">
    <source>
        <dbReference type="SAM" id="Phobius"/>
    </source>
</evidence>
<evidence type="ECO:0000256" key="8">
    <source>
        <dbReference type="ARBA" id="ARBA00023170"/>
    </source>
</evidence>
<keyword evidence="8 11" id="KW-0675">Receptor</keyword>
<keyword evidence="6 11" id="KW-0297">G-protein coupled receptor</keyword>
<sequence>MNETIAAASVWTSWVIVSFPIVVFIILFTVISNILVIYAIFTYPTLKSCQNLLLVSLAIADITNAIFVMPLNVYWNVNGPWPFNSATCIFHLTSDSFLCTTSIINLVAIAIDRYWAIYDPINYTYKRTTKLIIIMSVTAWTVGFVITVFPLITLTFLKVFQWPENACFYPRGYILYVTVGQFILPLIVMSIVYYLIYKAIRKQLNSRKQKAGNVFVMASHEKSSTSQDTSVEMVEEDSSHLSNQAEPTKHSTDQQNQQVGFVKEREKISIAKERRAVRVLGVVVGVFVACWAPYFIMDDLFFFVPSIVDKTPLVIINFIYWLGYFNSACNPIIYTIFNREFRKAFKKILRIK</sequence>
<feature type="transmembrane region" description="Helical" evidence="12">
    <location>
        <begin position="276"/>
        <end position="294"/>
    </location>
</feature>
<feature type="transmembrane region" description="Helical" evidence="12">
    <location>
        <begin position="89"/>
        <end position="111"/>
    </location>
</feature>
<keyword evidence="7 12" id="KW-0472">Membrane</keyword>
<dbReference type="InterPro" id="IPR000276">
    <property type="entry name" value="GPCR_Rhodpsn"/>
</dbReference>
<keyword evidence="10 11" id="KW-0807">Transducer</keyword>
<dbReference type="STRING" id="1965070.A0A443QU62"/>
<evidence type="ECO:0000256" key="1">
    <source>
        <dbReference type="ARBA" id="ARBA00004651"/>
    </source>
</evidence>
<evidence type="ECO:0000256" key="7">
    <source>
        <dbReference type="ARBA" id="ARBA00023136"/>
    </source>
</evidence>
<evidence type="ECO:0000256" key="10">
    <source>
        <dbReference type="ARBA" id="ARBA00023224"/>
    </source>
</evidence>
<feature type="transmembrane region" description="Helical" evidence="12">
    <location>
        <begin position="12"/>
        <end position="40"/>
    </location>
</feature>
<dbReference type="SUPFAM" id="SSF81321">
    <property type="entry name" value="Family A G protein-coupled receptor-like"/>
    <property type="match status" value="1"/>
</dbReference>
<dbReference type="CDD" id="cd14967">
    <property type="entry name" value="7tmA_amine_R-like"/>
    <property type="match status" value="1"/>
</dbReference>
<keyword evidence="4 11" id="KW-0812">Transmembrane</keyword>
<dbReference type="Pfam" id="PF00001">
    <property type="entry name" value="7tm_1"/>
    <property type="match status" value="1"/>
</dbReference>
<keyword evidence="15" id="KW-1185">Reference proteome</keyword>
<dbReference type="GO" id="GO:0005886">
    <property type="term" value="C:plasma membrane"/>
    <property type="evidence" value="ECO:0007669"/>
    <property type="project" value="UniProtKB-SubCell"/>
</dbReference>
<feature type="transmembrane region" description="Helical" evidence="12">
    <location>
        <begin position="173"/>
        <end position="197"/>
    </location>
</feature>
<comment type="subcellular location">
    <subcellularLocation>
        <location evidence="1">Cell membrane</location>
        <topology evidence="1">Multi-pass membrane protein</topology>
    </subcellularLocation>
</comment>
<accession>A0A443QU62</accession>
<evidence type="ECO:0000256" key="6">
    <source>
        <dbReference type="ARBA" id="ARBA00023040"/>
    </source>
</evidence>
<feature type="transmembrane region" description="Helical" evidence="12">
    <location>
        <begin position="52"/>
        <end position="77"/>
    </location>
</feature>
<dbReference type="PROSITE" id="PS50262">
    <property type="entry name" value="G_PROTEIN_RECEP_F1_2"/>
    <property type="match status" value="1"/>
</dbReference>
<dbReference type="PRINTS" id="PR00237">
    <property type="entry name" value="GPCRRHODOPSN"/>
</dbReference>
<feature type="transmembrane region" description="Helical" evidence="12">
    <location>
        <begin position="314"/>
        <end position="337"/>
    </location>
</feature>
<evidence type="ECO:0000256" key="4">
    <source>
        <dbReference type="ARBA" id="ARBA00022692"/>
    </source>
</evidence>
<keyword evidence="3" id="KW-1003">Cell membrane</keyword>
<organism evidence="14 15">
    <name type="scientific">Dinothrombium tinctorium</name>
    <dbReference type="NCBI Taxonomy" id="1965070"/>
    <lineage>
        <taxon>Eukaryota</taxon>
        <taxon>Metazoa</taxon>
        <taxon>Ecdysozoa</taxon>
        <taxon>Arthropoda</taxon>
        <taxon>Chelicerata</taxon>
        <taxon>Arachnida</taxon>
        <taxon>Acari</taxon>
        <taxon>Acariformes</taxon>
        <taxon>Trombidiformes</taxon>
        <taxon>Prostigmata</taxon>
        <taxon>Anystina</taxon>
        <taxon>Parasitengona</taxon>
        <taxon>Trombidioidea</taxon>
        <taxon>Trombidiidae</taxon>
        <taxon>Dinothrombium</taxon>
    </lineage>
</organism>
<dbReference type="SMART" id="SM01381">
    <property type="entry name" value="7TM_GPCR_Srsx"/>
    <property type="match status" value="1"/>
</dbReference>
<dbReference type="GO" id="GO:0004930">
    <property type="term" value="F:G protein-coupled receptor activity"/>
    <property type="evidence" value="ECO:0007669"/>
    <property type="project" value="UniProtKB-KW"/>
</dbReference>
<reference evidence="14 15" key="1">
    <citation type="journal article" date="2018" name="Gigascience">
        <title>Genomes of trombidid mites reveal novel predicted allergens and laterally-transferred genes associated with secondary metabolism.</title>
        <authorList>
            <person name="Dong X."/>
            <person name="Chaisiri K."/>
            <person name="Xia D."/>
            <person name="Armstrong S.D."/>
            <person name="Fang Y."/>
            <person name="Donnelly M.J."/>
            <person name="Kadowaki T."/>
            <person name="McGarry J.W."/>
            <person name="Darby A.C."/>
            <person name="Makepeace B.L."/>
        </authorList>
    </citation>
    <scope>NUCLEOTIDE SEQUENCE [LARGE SCALE GENOMIC DNA]</scope>
    <source>
        <strain evidence="14">UoL-WK</strain>
    </source>
</reference>
<comment type="similarity">
    <text evidence="2 11">Belongs to the G-protein coupled receptor 1 family.</text>
</comment>
<evidence type="ECO:0000256" key="11">
    <source>
        <dbReference type="RuleBase" id="RU000688"/>
    </source>
</evidence>
<evidence type="ECO:0000313" key="15">
    <source>
        <dbReference type="Proteomes" id="UP000285301"/>
    </source>
</evidence>
<dbReference type="InterPro" id="IPR017452">
    <property type="entry name" value="GPCR_Rhodpsn_7TM"/>
</dbReference>
<evidence type="ECO:0000256" key="5">
    <source>
        <dbReference type="ARBA" id="ARBA00022989"/>
    </source>
</evidence>
<evidence type="ECO:0000256" key="9">
    <source>
        <dbReference type="ARBA" id="ARBA00023180"/>
    </source>
</evidence>
<evidence type="ECO:0000259" key="13">
    <source>
        <dbReference type="PROSITE" id="PS50262"/>
    </source>
</evidence>
<gene>
    <name evidence="14" type="ORF">B4U79_12678</name>
</gene>
<name>A0A443QU62_9ACAR</name>
<keyword evidence="5 12" id="KW-1133">Transmembrane helix</keyword>